<name>A0A3B1A9I3_9ZZZZ</name>
<feature type="domain" description="Diphthamide synthase" evidence="1">
    <location>
        <begin position="4"/>
        <end position="211"/>
    </location>
</feature>
<dbReference type="AlphaFoldDB" id="A0A3B1A9I3"/>
<dbReference type="InterPro" id="IPR002761">
    <property type="entry name" value="Diphthami_syn_dom"/>
</dbReference>
<dbReference type="InterPro" id="IPR014729">
    <property type="entry name" value="Rossmann-like_a/b/a_fold"/>
</dbReference>
<organism evidence="2">
    <name type="scientific">hydrothermal vent metagenome</name>
    <dbReference type="NCBI Taxonomy" id="652676"/>
    <lineage>
        <taxon>unclassified sequences</taxon>
        <taxon>metagenomes</taxon>
        <taxon>ecological metagenomes</taxon>
    </lineage>
</organism>
<dbReference type="Gene3D" id="3.40.50.620">
    <property type="entry name" value="HUPs"/>
    <property type="match status" value="1"/>
</dbReference>
<dbReference type="EMBL" id="UOFQ01000137">
    <property type="protein sequence ID" value="VAW89486.1"/>
    <property type="molecule type" value="Genomic_DNA"/>
</dbReference>
<dbReference type="Gene3D" id="3.90.1490.10">
    <property type="entry name" value="putative n-type atp pyrophosphatase, domain 2"/>
    <property type="match status" value="1"/>
</dbReference>
<sequence>MKKKVLLSWSSGKDSTWALHVLRQQNEFDVVGLFTTVNQVHDRVAMHAVRCELLMIQAQHTGLPLEVIEIPDPCSNEDYEVRMAAFVTRCQQRKIDCFAFGDLYLEEIREYREQKMAGSGIDVIFPLWGSATAELSQTMIDGGLRAYLTCIDPRRLDAKFAGREFDRALLGELPEDVDPCGENGEFHSFVFAGPMFDGDIDVLLGEVVERGGFVFADLLSSAVEGKTNAA</sequence>
<reference evidence="2" key="1">
    <citation type="submission" date="2018-06" db="EMBL/GenBank/DDBJ databases">
        <authorList>
            <person name="Zhirakovskaya E."/>
        </authorList>
    </citation>
    <scope>NUCLEOTIDE SEQUENCE</scope>
</reference>
<protein>
    <submittedName>
        <fullName evidence="2">COG2102: Predicted ATPases of PP-loop superfamily</fullName>
    </submittedName>
</protein>
<evidence type="ECO:0000313" key="2">
    <source>
        <dbReference type="EMBL" id="VAW89486.1"/>
    </source>
</evidence>
<accession>A0A3B1A9I3</accession>
<evidence type="ECO:0000259" key="1">
    <source>
        <dbReference type="Pfam" id="PF01902"/>
    </source>
</evidence>
<dbReference type="SUPFAM" id="SSF52402">
    <property type="entry name" value="Adenine nucleotide alpha hydrolases-like"/>
    <property type="match status" value="1"/>
</dbReference>
<dbReference type="Pfam" id="PF01902">
    <property type="entry name" value="Diphthami_syn_2"/>
    <property type="match status" value="1"/>
</dbReference>
<proteinExistence type="predicted"/>
<gene>
    <name evidence="2" type="ORF">MNBD_GAMMA17-2096</name>
</gene>